<dbReference type="AlphaFoldDB" id="A0A8H6S003"/>
<name>A0A8H6S003_9AGAR</name>
<dbReference type="RefSeq" id="XP_037213537.1">
    <property type="nucleotide sequence ID" value="XM_037369981.1"/>
</dbReference>
<keyword evidence="4" id="KW-1185">Reference proteome</keyword>
<gene>
    <name evidence="3" type="ORF">MIND_01355100</name>
</gene>
<reference evidence="3" key="1">
    <citation type="submission" date="2020-05" db="EMBL/GenBank/DDBJ databases">
        <title>Mycena genomes resolve the evolution of fungal bioluminescence.</title>
        <authorList>
            <person name="Tsai I.J."/>
        </authorList>
    </citation>
    <scope>NUCLEOTIDE SEQUENCE</scope>
    <source>
        <strain evidence="3">171206Taipei</strain>
    </source>
</reference>
<proteinExistence type="predicted"/>
<feature type="signal peptide" evidence="2">
    <location>
        <begin position="1"/>
        <end position="17"/>
    </location>
</feature>
<feature type="region of interest" description="Disordered" evidence="1">
    <location>
        <begin position="150"/>
        <end position="170"/>
    </location>
</feature>
<evidence type="ECO:0000256" key="2">
    <source>
        <dbReference type="SAM" id="SignalP"/>
    </source>
</evidence>
<evidence type="ECO:0000313" key="3">
    <source>
        <dbReference type="EMBL" id="KAF7289808.1"/>
    </source>
</evidence>
<dbReference type="OrthoDB" id="2576580at2759"/>
<dbReference type="Proteomes" id="UP000636479">
    <property type="component" value="Unassembled WGS sequence"/>
</dbReference>
<evidence type="ECO:0000256" key="1">
    <source>
        <dbReference type="SAM" id="MobiDB-lite"/>
    </source>
</evidence>
<organism evidence="3 4">
    <name type="scientific">Mycena indigotica</name>
    <dbReference type="NCBI Taxonomy" id="2126181"/>
    <lineage>
        <taxon>Eukaryota</taxon>
        <taxon>Fungi</taxon>
        <taxon>Dikarya</taxon>
        <taxon>Basidiomycota</taxon>
        <taxon>Agaricomycotina</taxon>
        <taxon>Agaricomycetes</taxon>
        <taxon>Agaricomycetidae</taxon>
        <taxon>Agaricales</taxon>
        <taxon>Marasmiineae</taxon>
        <taxon>Mycenaceae</taxon>
        <taxon>Mycena</taxon>
    </lineage>
</organism>
<dbReference type="EMBL" id="JACAZF010000016">
    <property type="protein sequence ID" value="KAF7289808.1"/>
    <property type="molecule type" value="Genomic_DNA"/>
</dbReference>
<accession>A0A8H6S003</accession>
<sequence>MRAYAALALALAGAASAAVSTNGLKILAPGGDNLWWLQGQDNNVVWTCSQSQIPQFTVWLNNTDTASTISAITALISVEPNYVCAQLLTANLLSRAPVGTGYTIVLTSITNATEIYAVSDPFEIKALSAGYPPATNTPVDAASATVSRGSASVVTGNPTSSGSPPTKSNAAVSSRNLGVAGVLGAAVLGAARLAL</sequence>
<feature type="chain" id="PRO_5034401431" evidence="2">
    <location>
        <begin position="18"/>
        <end position="195"/>
    </location>
</feature>
<comment type="caution">
    <text evidence="3">The sequence shown here is derived from an EMBL/GenBank/DDBJ whole genome shotgun (WGS) entry which is preliminary data.</text>
</comment>
<keyword evidence="2" id="KW-0732">Signal</keyword>
<evidence type="ECO:0000313" key="4">
    <source>
        <dbReference type="Proteomes" id="UP000636479"/>
    </source>
</evidence>
<protein>
    <submittedName>
        <fullName evidence="3">Uncharacterized protein</fullName>
    </submittedName>
</protein>
<dbReference type="GeneID" id="59352497"/>